<reference evidence="10" key="1">
    <citation type="submission" date="2018-11" db="EMBL/GenBank/DDBJ databases">
        <authorList>
            <person name="Alioto T."/>
            <person name="Alioto T."/>
        </authorList>
    </citation>
    <scope>NUCLEOTIDE SEQUENCE</scope>
</reference>
<keyword evidence="6" id="KW-0239">DNA-directed DNA polymerase</keyword>
<evidence type="ECO:0000256" key="6">
    <source>
        <dbReference type="ARBA" id="ARBA00022932"/>
    </source>
</evidence>
<dbReference type="InterPro" id="IPR036397">
    <property type="entry name" value="RNaseH_sf"/>
</dbReference>
<comment type="caution">
    <text evidence="10">The sequence shown here is derived from an EMBL/GenBank/DDBJ whole genome shotgun (WGS) entry which is preliminary data.</text>
</comment>
<evidence type="ECO:0000313" key="10">
    <source>
        <dbReference type="EMBL" id="VDI51738.1"/>
    </source>
</evidence>
<evidence type="ECO:0000256" key="8">
    <source>
        <dbReference type="ARBA" id="ARBA00049244"/>
    </source>
</evidence>
<dbReference type="PANTHER" id="PTHR33568:SF3">
    <property type="entry name" value="DNA-DIRECTED DNA POLYMERASE"/>
    <property type="match status" value="1"/>
</dbReference>
<dbReference type="SUPFAM" id="SSF53098">
    <property type="entry name" value="Ribonuclease H-like"/>
    <property type="match status" value="1"/>
</dbReference>
<dbReference type="GO" id="GO:0000166">
    <property type="term" value="F:nucleotide binding"/>
    <property type="evidence" value="ECO:0007669"/>
    <property type="project" value="InterPro"/>
</dbReference>
<evidence type="ECO:0000313" key="11">
    <source>
        <dbReference type="Proteomes" id="UP000596742"/>
    </source>
</evidence>
<keyword evidence="5" id="KW-0235">DNA replication</keyword>
<keyword evidence="3" id="KW-0808">Transferase</keyword>
<dbReference type="PANTHER" id="PTHR33568">
    <property type="entry name" value="DNA POLYMERASE"/>
    <property type="match status" value="1"/>
</dbReference>
<dbReference type="AlphaFoldDB" id="A0A8B6FMY1"/>
<evidence type="ECO:0000256" key="4">
    <source>
        <dbReference type="ARBA" id="ARBA00022695"/>
    </source>
</evidence>
<feature type="domain" description="DNA-directed DNA polymerase family B mitochondria/virus" evidence="9">
    <location>
        <begin position="521"/>
        <end position="604"/>
    </location>
</feature>
<comment type="catalytic activity">
    <reaction evidence="8">
        <text>DNA(n) + a 2'-deoxyribonucleoside 5'-triphosphate = DNA(n+1) + diphosphate</text>
        <dbReference type="Rhea" id="RHEA:22508"/>
        <dbReference type="Rhea" id="RHEA-COMP:17339"/>
        <dbReference type="Rhea" id="RHEA-COMP:17340"/>
        <dbReference type="ChEBI" id="CHEBI:33019"/>
        <dbReference type="ChEBI" id="CHEBI:61560"/>
        <dbReference type="ChEBI" id="CHEBI:173112"/>
        <dbReference type="EC" id="2.7.7.7"/>
    </reaction>
</comment>
<evidence type="ECO:0000256" key="5">
    <source>
        <dbReference type="ARBA" id="ARBA00022705"/>
    </source>
</evidence>
<dbReference type="EMBL" id="UYJE01007088">
    <property type="protein sequence ID" value="VDI51738.1"/>
    <property type="molecule type" value="Genomic_DNA"/>
</dbReference>
<organism evidence="10 11">
    <name type="scientific">Mytilus galloprovincialis</name>
    <name type="common">Mediterranean mussel</name>
    <dbReference type="NCBI Taxonomy" id="29158"/>
    <lineage>
        <taxon>Eukaryota</taxon>
        <taxon>Metazoa</taxon>
        <taxon>Spiralia</taxon>
        <taxon>Lophotrochozoa</taxon>
        <taxon>Mollusca</taxon>
        <taxon>Bivalvia</taxon>
        <taxon>Autobranchia</taxon>
        <taxon>Pteriomorphia</taxon>
        <taxon>Mytilida</taxon>
        <taxon>Mytiloidea</taxon>
        <taxon>Mytilidae</taxon>
        <taxon>Mytilinae</taxon>
        <taxon>Mytilus</taxon>
    </lineage>
</organism>
<dbReference type="InterPro" id="IPR004868">
    <property type="entry name" value="DNA-dir_DNA_pol_B_mt/vir"/>
</dbReference>
<proteinExistence type="inferred from homology"/>
<keyword evidence="11" id="KW-1185">Reference proteome</keyword>
<evidence type="ECO:0000256" key="2">
    <source>
        <dbReference type="ARBA" id="ARBA00012417"/>
    </source>
</evidence>
<dbReference type="Gene3D" id="3.30.420.10">
    <property type="entry name" value="Ribonuclease H-like superfamily/Ribonuclease H"/>
    <property type="match status" value="1"/>
</dbReference>
<dbReference type="GO" id="GO:0006260">
    <property type="term" value="P:DNA replication"/>
    <property type="evidence" value="ECO:0007669"/>
    <property type="project" value="UniProtKB-KW"/>
</dbReference>
<name>A0A8B6FMY1_MYTGA</name>
<evidence type="ECO:0000256" key="1">
    <source>
        <dbReference type="ARBA" id="ARBA00005755"/>
    </source>
</evidence>
<keyword evidence="7" id="KW-0238">DNA-binding</keyword>
<protein>
    <recommendedName>
        <fullName evidence="2">DNA-directed DNA polymerase</fullName>
        <ecNumber evidence="2">2.7.7.7</ecNumber>
    </recommendedName>
</protein>
<dbReference type="Proteomes" id="UP000596742">
    <property type="component" value="Unassembled WGS sequence"/>
</dbReference>
<dbReference type="GO" id="GO:0003677">
    <property type="term" value="F:DNA binding"/>
    <property type="evidence" value="ECO:0007669"/>
    <property type="project" value="UniProtKB-KW"/>
</dbReference>
<dbReference type="EC" id="2.7.7.7" evidence="2"/>
<gene>
    <name evidence="10" type="ORF">MGAL_10B091980</name>
</gene>
<dbReference type="OrthoDB" id="6154771at2759"/>
<sequence length="609" mass="69591">MNIVDDLHKIFDDVLGQVREGSQDNSLDRLIIEHNGLTDPIVVPLQELKKMDASTVMDEIGKVLQSNEELPVDDSFSVTVGRIEIPSGGGRVGITKLMGENNSIERKRSLISRSSETMCMPMAISICFLKSCRTVSPDEWKTLTSEDKGCMADKVLKYRSVPMWFYRHVMDKGRKACINFAKRLCKLADVRIDKPCNIKEIERFEKVVDLQILVISAKLGNKFICIGENETDRKKVFLYLIETDECKHFAAIVSITGFFSSNHFCTHCLKPYSDKGTHSCETTCTVCRSSNCILTDTLLSCRACNRTCRSIACFQRHTEEKKVKKGPSYTECEKRYQCKTCKKVLITEERPPELHQCGEWKCPCCLDYQPEEHLCYQRAINTELTDKQMIFFDCETTQDTLLQCESGNLPSVERCLNCKDKDKACTQCKLCQNCGKSSCGTNEHKVNFICMQTACDRCKDKQISHEPKCNFCGVRCSMCDKKEKKVFKNDPCLSTCGFRERIFRGEHATDAFCRRVFTEQYKNGVVLSHNGSGYDNYFLIDWLISNSIRPDIIFNGTKIMYMSVGRGLNIRVLDSLNFLPMKLSKVPKAFGFKELKKGYFPHFFNTMDN</sequence>
<keyword evidence="4" id="KW-0548">Nucleotidyltransferase</keyword>
<comment type="similarity">
    <text evidence="1">Belongs to the DNA polymerase type-B family.</text>
</comment>
<evidence type="ECO:0000259" key="9">
    <source>
        <dbReference type="Pfam" id="PF03175"/>
    </source>
</evidence>
<dbReference type="GO" id="GO:0003887">
    <property type="term" value="F:DNA-directed DNA polymerase activity"/>
    <property type="evidence" value="ECO:0007669"/>
    <property type="project" value="UniProtKB-KW"/>
</dbReference>
<evidence type="ECO:0000256" key="7">
    <source>
        <dbReference type="ARBA" id="ARBA00023125"/>
    </source>
</evidence>
<accession>A0A8B6FMY1</accession>
<dbReference type="Pfam" id="PF03175">
    <property type="entry name" value="DNA_pol_B_2"/>
    <property type="match status" value="1"/>
</dbReference>
<evidence type="ECO:0000256" key="3">
    <source>
        <dbReference type="ARBA" id="ARBA00022679"/>
    </source>
</evidence>
<dbReference type="InterPro" id="IPR012337">
    <property type="entry name" value="RNaseH-like_sf"/>
</dbReference>